<evidence type="ECO:0000313" key="2">
    <source>
        <dbReference type="Proteomes" id="UP000002424"/>
    </source>
</evidence>
<dbReference type="HOGENOM" id="CLU_3416584_0_0_6"/>
<proteinExistence type="predicted"/>
<dbReference type="EMBL" id="CP001157">
    <property type="protein sequence ID" value="ACO79310.1"/>
    <property type="molecule type" value="Genomic_DNA"/>
</dbReference>
<dbReference type="AlphaFoldDB" id="C1DNV7"/>
<dbReference type="EnsemblBacteria" id="ACO79310">
    <property type="protein sequence ID" value="ACO79310"/>
    <property type="gene ID" value="Avin_31470"/>
</dbReference>
<sequence length="26" mass="3223">MPRLLPDIYLYIPKRYLIFSISRIKI</sequence>
<organism evidence="1 2">
    <name type="scientific">Azotobacter vinelandii (strain DJ / ATCC BAA-1303)</name>
    <dbReference type="NCBI Taxonomy" id="322710"/>
    <lineage>
        <taxon>Bacteria</taxon>
        <taxon>Pseudomonadati</taxon>
        <taxon>Pseudomonadota</taxon>
        <taxon>Gammaproteobacteria</taxon>
        <taxon>Pseudomonadales</taxon>
        <taxon>Pseudomonadaceae</taxon>
        <taxon>Azotobacter</taxon>
    </lineage>
</organism>
<name>C1DNV7_AZOVD</name>
<accession>C1DNV7</accession>
<reference evidence="1 2" key="1">
    <citation type="journal article" date="2009" name="J. Bacteriol.">
        <title>Genome sequence of Azotobacter vinelandii, an obligate aerobe specialized to support diverse anaerobic metabolic processes.</title>
        <authorList>
            <person name="Setubal J.C."/>
            <person name="dos Santos P."/>
            <person name="Goldman B.S."/>
            <person name="Ertesvag H."/>
            <person name="Espin G."/>
            <person name="Rubio L.M."/>
            <person name="Valla S."/>
            <person name="Almeida N.F."/>
            <person name="Balasubramanian D."/>
            <person name="Cromes L."/>
            <person name="Curatti L."/>
            <person name="Du Z."/>
            <person name="Godsy E."/>
            <person name="Goodner B."/>
            <person name="Hellner-Burris K."/>
            <person name="Hernandez J.A."/>
            <person name="Houmiel K."/>
            <person name="Imperial J."/>
            <person name="Kennedy C."/>
            <person name="Larson T.J."/>
            <person name="Latreille P."/>
            <person name="Ligon L.S."/>
            <person name="Lu J."/>
            <person name="Maerk M."/>
            <person name="Miller N.M."/>
            <person name="Norton S."/>
            <person name="O'Carroll I.P."/>
            <person name="Paulsen I."/>
            <person name="Raulfs E.C."/>
            <person name="Roemer R."/>
            <person name="Rosser J."/>
            <person name="Segura D."/>
            <person name="Slater S."/>
            <person name="Stricklin S.L."/>
            <person name="Studholme D.J."/>
            <person name="Sun J."/>
            <person name="Viana C.J."/>
            <person name="Wallin E."/>
            <person name="Wang B."/>
            <person name="Wheeler C."/>
            <person name="Zhu H."/>
            <person name="Dean D.R."/>
            <person name="Dixon R."/>
            <person name="Wood D."/>
        </authorList>
    </citation>
    <scope>NUCLEOTIDE SEQUENCE [LARGE SCALE GENOMIC DNA]</scope>
    <source>
        <strain evidence="2">DJ / ATCC BAA-1303</strain>
    </source>
</reference>
<dbReference type="STRING" id="322710.Avin_31470"/>
<evidence type="ECO:0000313" key="1">
    <source>
        <dbReference type="EMBL" id="ACO79310.1"/>
    </source>
</evidence>
<dbReference type="Proteomes" id="UP000002424">
    <property type="component" value="Chromosome"/>
</dbReference>
<keyword evidence="2" id="KW-1185">Reference proteome</keyword>
<gene>
    <name evidence="1" type="ordered locus">Avin_31470</name>
</gene>
<dbReference type="KEGG" id="avn:Avin_31470"/>
<protein>
    <submittedName>
        <fullName evidence="1">Uncharacterized protein</fullName>
    </submittedName>
</protein>